<reference evidence="3 4" key="1">
    <citation type="submission" date="2019-04" db="EMBL/GenBank/DDBJ databases">
        <title>An improved genome assembly and genetic linkage map for asparagus bean, Vigna unguiculata ssp. sesquipedialis.</title>
        <authorList>
            <person name="Xia Q."/>
            <person name="Zhang R."/>
            <person name="Dong Y."/>
        </authorList>
    </citation>
    <scope>NUCLEOTIDE SEQUENCE [LARGE SCALE GENOMIC DNA]</scope>
    <source>
        <tissue evidence="3">Leaf</tissue>
    </source>
</reference>
<dbReference type="GO" id="GO:0005524">
    <property type="term" value="F:ATP binding"/>
    <property type="evidence" value="ECO:0007669"/>
    <property type="project" value="InterPro"/>
</dbReference>
<dbReference type="Gene3D" id="2.30.130.40">
    <property type="entry name" value="LON domain-like"/>
    <property type="match status" value="1"/>
</dbReference>
<dbReference type="InterPro" id="IPR015947">
    <property type="entry name" value="PUA-like_sf"/>
</dbReference>
<dbReference type="GO" id="GO:0006508">
    <property type="term" value="P:proteolysis"/>
    <property type="evidence" value="ECO:0007669"/>
    <property type="project" value="UniProtKB-KW"/>
</dbReference>
<gene>
    <name evidence="3" type="ORF">DEO72_LG4g2454</name>
</gene>
<dbReference type="Gene3D" id="1.20.58.1480">
    <property type="match status" value="1"/>
</dbReference>
<feature type="region of interest" description="Disordered" evidence="1">
    <location>
        <begin position="73"/>
        <end position="94"/>
    </location>
</feature>
<protein>
    <submittedName>
        <fullName evidence="3">ATP-dependent Lon protease</fullName>
    </submittedName>
</protein>
<dbReference type="PANTHER" id="PTHR10046">
    <property type="entry name" value="ATP DEPENDENT LON PROTEASE FAMILY MEMBER"/>
    <property type="match status" value="1"/>
</dbReference>
<dbReference type="EMBL" id="CP039348">
    <property type="protein sequence ID" value="QCD91489.1"/>
    <property type="molecule type" value="Genomic_DNA"/>
</dbReference>
<proteinExistence type="predicted"/>
<feature type="compositionally biased region" description="Polar residues" evidence="1">
    <location>
        <begin position="82"/>
        <end position="93"/>
    </location>
</feature>
<evidence type="ECO:0000313" key="3">
    <source>
        <dbReference type="EMBL" id="QCD91489.1"/>
    </source>
</evidence>
<dbReference type="GO" id="GO:0030163">
    <property type="term" value="P:protein catabolic process"/>
    <property type="evidence" value="ECO:0007669"/>
    <property type="project" value="InterPro"/>
</dbReference>
<evidence type="ECO:0000259" key="2">
    <source>
        <dbReference type="PROSITE" id="PS51787"/>
    </source>
</evidence>
<evidence type="ECO:0000256" key="1">
    <source>
        <dbReference type="SAM" id="MobiDB-lite"/>
    </source>
</evidence>
<dbReference type="InterPro" id="IPR027065">
    <property type="entry name" value="Lon_Prtase"/>
</dbReference>
<dbReference type="Pfam" id="PF02190">
    <property type="entry name" value="LON_substr_bdg"/>
    <property type="match status" value="1"/>
</dbReference>
<feature type="domain" description="Lon N-terminal" evidence="2">
    <location>
        <begin position="11"/>
        <end position="255"/>
    </location>
</feature>
<dbReference type="FunFam" id="1.20.58.1480:FF:000005">
    <property type="entry name" value="Lon protease homolog 2, peroxisomal"/>
    <property type="match status" value="1"/>
</dbReference>
<sequence length="352" mass="39860">MAESIELPSRLAILPFRNKVLLPGAIIRIRCTSPTSVKLVEQELWQREEKGLIGILPVRDASEVKPEGPVIPQGLGIDSLDKNSNVQGGSPNSHKLDAKNQYVVHWHKRGVAARALHLSRGVEKPSGRVTYIVVLEGLCRFSVQELSMRGTYHTARISSLETTKTEMEQVEQDPDFIMLSRQFKATSMELISVLEQKQKTGGRTKFLLETVPVHKLADIFVASFEISFEEQLSMLDSVDPKLRLSKATELVDRHLQSIRVAEKITQKVEGQLSKSQKEFLLRQQMRAIKEELGDNDDDEDDLAALERKMQSAGMPQNIWKHALRELRCFFVETYPYMPMTGFSEGISSQKFQ</sequence>
<evidence type="ECO:0000313" key="4">
    <source>
        <dbReference type="Proteomes" id="UP000501690"/>
    </source>
</evidence>
<dbReference type="SMART" id="SM00464">
    <property type="entry name" value="LON"/>
    <property type="match status" value="1"/>
</dbReference>
<organism evidence="3 4">
    <name type="scientific">Vigna unguiculata</name>
    <name type="common">Cowpea</name>
    <dbReference type="NCBI Taxonomy" id="3917"/>
    <lineage>
        <taxon>Eukaryota</taxon>
        <taxon>Viridiplantae</taxon>
        <taxon>Streptophyta</taxon>
        <taxon>Embryophyta</taxon>
        <taxon>Tracheophyta</taxon>
        <taxon>Spermatophyta</taxon>
        <taxon>Magnoliopsida</taxon>
        <taxon>eudicotyledons</taxon>
        <taxon>Gunneridae</taxon>
        <taxon>Pentapetalae</taxon>
        <taxon>rosids</taxon>
        <taxon>fabids</taxon>
        <taxon>Fabales</taxon>
        <taxon>Fabaceae</taxon>
        <taxon>Papilionoideae</taxon>
        <taxon>50 kb inversion clade</taxon>
        <taxon>NPAAA clade</taxon>
        <taxon>indigoferoid/millettioid clade</taxon>
        <taxon>Phaseoleae</taxon>
        <taxon>Vigna</taxon>
    </lineage>
</organism>
<dbReference type="AlphaFoldDB" id="A0A4D6LR95"/>
<dbReference type="GO" id="GO:0004176">
    <property type="term" value="F:ATP-dependent peptidase activity"/>
    <property type="evidence" value="ECO:0007669"/>
    <property type="project" value="InterPro"/>
</dbReference>
<dbReference type="PROSITE" id="PS51787">
    <property type="entry name" value="LON_N"/>
    <property type="match status" value="1"/>
</dbReference>
<accession>A0A4D6LR95</accession>
<keyword evidence="3" id="KW-0645">Protease</keyword>
<dbReference type="InterPro" id="IPR003111">
    <property type="entry name" value="Lon_prtase_N"/>
</dbReference>
<keyword evidence="3" id="KW-0378">Hydrolase</keyword>
<name>A0A4D6LR95_VIGUN</name>
<dbReference type="GO" id="GO:0004252">
    <property type="term" value="F:serine-type endopeptidase activity"/>
    <property type="evidence" value="ECO:0007669"/>
    <property type="project" value="InterPro"/>
</dbReference>
<dbReference type="Proteomes" id="UP000501690">
    <property type="component" value="Linkage Group LG4"/>
</dbReference>
<dbReference type="SUPFAM" id="SSF88697">
    <property type="entry name" value="PUA domain-like"/>
    <property type="match status" value="1"/>
</dbReference>
<dbReference type="InterPro" id="IPR046336">
    <property type="entry name" value="Lon_prtase_N_sf"/>
</dbReference>
<keyword evidence="4" id="KW-1185">Reference proteome</keyword>